<dbReference type="Pfam" id="PF10180">
    <property type="entry name" value="WKF"/>
    <property type="match status" value="1"/>
</dbReference>
<name>A0ABR1NZV9_DIAER</name>
<proteinExistence type="predicted"/>
<sequence length="449" mass="48153">MSAVPAWKRLGLKLKGANSDGSPAATVSQPTTTTTSAPPSGRFAHHQQRSNFNADGQYGTPAFNKRKQFPSGSYPASDNKRPRWNDSDFTPSKKSVSFSQDTKKAAPKKPKPAKKKKASKPQPDPQPHDLTPSLEYLRTWHKARDAWKFNKNHQTLLLKYMYKAEALPAADIDAFYLYINDIKGGSRTRLIEQAEEVRKKDMEAGPKGFPEATKGAEEKQGQYEEMLADLLKEKDEAEGASSTGAPKRSFDEVEFTLRTVDKDVQQRLVKRMRAETVIDVLKSSGGEDDTAAPSASTTNATSSRVKVPVLNGGADAKAIGAEGTKQKTKRRKKLRTADTDSSSSESESSSDSDSDSSSNNSEAEAEADNASDSSSSSSDSSSDEELEVPNGRTNAETSSSSSSSSESESEDESSAGAAVAGDDDTSGSDGDSESSDSDSDSDSDSYDDA</sequence>
<reference evidence="3 4" key="1">
    <citation type="submission" date="2024-02" db="EMBL/GenBank/DDBJ databases">
        <title>De novo assembly and annotation of 12 fungi associated with fruit tree decline syndrome in Ontario, Canada.</title>
        <authorList>
            <person name="Sulman M."/>
            <person name="Ellouze W."/>
            <person name="Ilyukhin E."/>
        </authorList>
    </citation>
    <scope>NUCLEOTIDE SEQUENCE [LARGE SCALE GENOMIC DNA]</scope>
    <source>
        <strain evidence="3 4">M169</strain>
    </source>
</reference>
<dbReference type="PANTHER" id="PTHR22306:SF2">
    <property type="entry name" value="CHROMOSOME 7 OPEN READING FRAME 50"/>
    <property type="match status" value="1"/>
</dbReference>
<evidence type="ECO:0000259" key="2">
    <source>
        <dbReference type="Pfam" id="PF10180"/>
    </source>
</evidence>
<feature type="compositionally biased region" description="Basic residues" evidence="1">
    <location>
        <begin position="105"/>
        <end position="119"/>
    </location>
</feature>
<feature type="region of interest" description="Disordered" evidence="1">
    <location>
        <begin position="13"/>
        <end position="132"/>
    </location>
</feature>
<accession>A0ABR1NZV9</accession>
<feature type="compositionally biased region" description="Low complexity" evidence="1">
    <location>
        <begin position="395"/>
        <end position="406"/>
    </location>
</feature>
<feature type="compositionally biased region" description="Acidic residues" evidence="1">
    <location>
        <begin position="421"/>
        <end position="449"/>
    </location>
</feature>
<organism evidence="3 4">
    <name type="scientific">Diaporthe eres</name>
    <name type="common">Phomopsis oblonga</name>
    <dbReference type="NCBI Taxonomy" id="83184"/>
    <lineage>
        <taxon>Eukaryota</taxon>
        <taxon>Fungi</taxon>
        <taxon>Dikarya</taxon>
        <taxon>Ascomycota</taxon>
        <taxon>Pezizomycotina</taxon>
        <taxon>Sordariomycetes</taxon>
        <taxon>Sordariomycetidae</taxon>
        <taxon>Diaporthales</taxon>
        <taxon>Diaporthaceae</taxon>
        <taxon>Diaporthe</taxon>
        <taxon>Diaporthe eres species complex</taxon>
    </lineage>
</organism>
<keyword evidence="4" id="KW-1185">Reference proteome</keyword>
<feature type="region of interest" description="Disordered" evidence="1">
    <location>
        <begin position="283"/>
        <end position="449"/>
    </location>
</feature>
<feature type="compositionally biased region" description="Low complexity" evidence="1">
    <location>
        <begin position="291"/>
        <end position="303"/>
    </location>
</feature>
<dbReference type="Proteomes" id="UP001430848">
    <property type="component" value="Unassembled WGS sequence"/>
</dbReference>
<feature type="compositionally biased region" description="Low complexity" evidence="1">
    <location>
        <begin position="22"/>
        <end position="40"/>
    </location>
</feature>
<protein>
    <recommendedName>
        <fullName evidence="2">WKF domain-containing protein</fullName>
    </recommendedName>
</protein>
<feature type="region of interest" description="Disordered" evidence="1">
    <location>
        <begin position="198"/>
        <end position="220"/>
    </location>
</feature>
<evidence type="ECO:0000256" key="1">
    <source>
        <dbReference type="SAM" id="MobiDB-lite"/>
    </source>
</evidence>
<gene>
    <name evidence="3" type="ORF">SLS63_009392</name>
</gene>
<dbReference type="EMBL" id="JAKNSF020000068">
    <property type="protein sequence ID" value="KAK7721867.1"/>
    <property type="molecule type" value="Genomic_DNA"/>
</dbReference>
<evidence type="ECO:0000313" key="3">
    <source>
        <dbReference type="EMBL" id="KAK7721867.1"/>
    </source>
</evidence>
<dbReference type="PANTHER" id="PTHR22306">
    <property type="entry name" value="CHROMOSOME 7 OPEN READING FRAME 50"/>
    <property type="match status" value="1"/>
</dbReference>
<comment type="caution">
    <text evidence="3">The sequence shown here is derived from an EMBL/GenBank/DDBJ whole genome shotgun (WGS) entry which is preliminary data.</text>
</comment>
<feature type="compositionally biased region" description="Low complexity" evidence="1">
    <location>
        <begin position="370"/>
        <end position="380"/>
    </location>
</feature>
<feature type="compositionally biased region" description="Polar residues" evidence="1">
    <location>
        <begin position="87"/>
        <end position="100"/>
    </location>
</feature>
<dbReference type="InterPro" id="IPR019327">
    <property type="entry name" value="WKF"/>
</dbReference>
<feature type="domain" description="WKF" evidence="2">
    <location>
        <begin position="135"/>
        <end position="197"/>
    </location>
</feature>
<evidence type="ECO:0000313" key="4">
    <source>
        <dbReference type="Proteomes" id="UP001430848"/>
    </source>
</evidence>